<accession>A0A8J6JWD8</accession>
<evidence type="ECO:0000256" key="2">
    <source>
        <dbReference type="ARBA" id="ARBA00057777"/>
    </source>
</evidence>
<evidence type="ECO:0000313" key="8">
    <source>
        <dbReference type="Proteomes" id="UP000770717"/>
    </source>
</evidence>
<gene>
    <name evidence="7" type="ORF">GDO78_016800</name>
</gene>
<proteinExistence type="inferred from homology"/>
<protein>
    <recommendedName>
        <fullName evidence="4">Distal membrane-arm assembly complex protein 2</fullName>
    </recommendedName>
    <alternativeName>
        <fullName evidence="5">ATP synthase subunit s-like protein</fullName>
    </alternativeName>
</protein>
<keyword evidence="8" id="KW-1185">Reference proteome</keyword>
<dbReference type="AlphaFoldDB" id="A0A8J6JWD8"/>
<reference evidence="7" key="1">
    <citation type="thesis" date="2020" institute="ProQuest LLC" country="789 East Eisenhower Parkway, Ann Arbor, MI, USA">
        <title>Comparative Genomics and Chromosome Evolution.</title>
        <authorList>
            <person name="Mudd A.B."/>
        </authorList>
    </citation>
    <scope>NUCLEOTIDE SEQUENCE</scope>
    <source>
        <strain evidence="7">HN-11 Male</strain>
        <tissue evidence="7">Kidney and liver</tissue>
    </source>
</reference>
<dbReference type="SUPFAM" id="SSF52047">
    <property type="entry name" value="RNI-like"/>
    <property type="match status" value="1"/>
</dbReference>
<dbReference type="EMBL" id="WNTK01000224">
    <property type="protein sequence ID" value="KAG9470765.1"/>
    <property type="molecule type" value="Genomic_DNA"/>
</dbReference>
<evidence type="ECO:0000256" key="4">
    <source>
        <dbReference type="ARBA" id="ARBA00072316"/>
    </source>
</evidence>
<evidence type="ECO:0000256" key="3">
    <source>
        <dbReference type="ARBA" id="ARBA00062608"/>
    </source>
</evidence>
<comment type="similarity">
    <text evidence="1">Belongs to the ATP synthase subunit s family.</text>
</comment>
<feature type="domain" description="F-box/LRR-repeat protein 15-like leucin rich repeat" evidence="6">
    <location>
        <begin position="28"/>
        <end position="123"/>
    </location>
</feature>
<evidence type="ECO:0000256" key="5">
    <source>
        <dbReference type="ARBA" id="ARBA00076566"/>
    </source>
</evidence>
<dbReference type="Proteomes" id="UP000770717">
    <property type="component" value="Unassembled WGS sequence"/>
</dbReference>
<dbReference type="Pfam" id="PF25372">
    <property type="entry name" value="DUF7885"/>
    <property type="match status" value="1"/>
</dbReference>
<comment type="subunit">
    <text evidence="3">Interacts with incompletely assembled mitochondrial NADH:ubiquinone oxidoreductase complex (complex I).</text>
</comment>
<evidence type="ECO:0000259" key="6">
    <source>
        <dbReference type="Pfam" id="PF25372"/>
    </source>
</evidence>
<dbReference type="OrthoDB" id="5859291at2759"/>
<organism evidence="7 8">
    <name type="scientific">Eleutherodactylus coqui</name>
    <name type="common">Puerto Rican coqui</name>
    <dbReference type="NCBI Taxonomy" id="57060"/>
    <lineage>
        <taxon>Eukaryota</taxon>
        <taxon>Metazoa</taxon>
        <taxon>Chordata</taxon>
        <taxon>Craniata</taxon>
        <taxon>Vertebrata</taxon>
        <taxon>Euteleostomi</taxon>
        <taxon>Amphibia</taxon>
        <taxon>Batrachia</taxon>
        <taxon>Anura</taxon>
        <taxon>Neobatrachia</taxon>
        <taxon>Hyloidea</taxon>
        <taxon>Eleutherodactylidae</taxon>
        <taxon>Eleutherodactylinae</taxon>
        <taxon>Eleutherodactylus</taxon>
        <taxon>Eleutherodactylus</taxon>
    </lineage>
</organism>
<comment type="function">
    <text evidence="2">Required for the assembly of the mitochondrial NADH:ubiquinone oxidoreductase complex (complex I). Involved in the assembly of the distal region of complex I.</text>
</comment>
<dbReference type="Gene3D" id="3.80.10.10">
    <property type="entry name" value="Ribonuclease Inhibitor"/>
    <property type="match status" value="1"/>
</dbReference>
<evidence type="ECO:0000256" key="1">
    <source>
        <dbReference type="ARBA" id="ARBA00006901"/>
    </source>
</evidence>
<sequence>FHGHPEWFRPDRLGRYTWDFLRHKDVPIECVDLSGSVATYDGLSNIVKLRELRELNLSRCAYIDDWALSRLHVWKDSLEVLSLAGCLRVTERGLACLHHLRNLKHLDVSDLPAVSHKGLVMILMEEMLPACEIVGIDYTDGLLHEELRRKCA</sequence>
<name>A0A8J6JWD8_ELECQ</name>
<dbReference type="InterPro" id="IPR057207">
    <property type="entry name" value="FBXL15_LRR"/>
</dbReference>
<dbReference type="FunFam" id="3.80.10.10:FF:000168">
    <property type="entry name" value="Distal membrane arm assembly complex 2"/>
    <property type="match status" value="1"/>
</dbReference>
<evidence type="ECO:0000313" key="7">
    <source>
        <dbReference type="EMBL" id="KAG9470765.1"/>
    </source>
</evidence>
<dbReference type="InterPro" id="IPR032675">
    <property type="entry name" value="LRR_dom_sf"/>
</dbReference>
<comment type="caution">
    <text evidence="7">The sequence shown here is derived from an EMBL/GenBank/DDBJ whole genome shotgun (WGS) entry which is preliminary data.</text>
</comment>
<feature type="non-terminal residue" evidence="7">
    <location>
        <position position="152"/>
    </location>
</feature>